<organism evidence="1 2">
    <name type="scientific">Ralstonia condita</name>
    <dbReference type="NCBI Taxonomy" id="3058600"/>
    <lineage>
        <taxon>Bacteria</taxon>
        <taxon>Pseudomonadati</taxon>
        <taxon>Pseudomonadota</taxon>
        <taxon>Betaproteobacteria</taxon>
        <taxon>Burkholderiales</taxon>
        <taxon>Burkholderiaceae</taxon>
        <taxon>Ralstonia</taxon>
    </lineage>
</organism>
<evidence type="ECO:0000313" key="2">
    <source>
        <dbReference type="Proteomes" id="UP001189616"/>
    </source>
</evidence>
<dbReference type="Proteomes" id="UP001189616">
    <property type="component" value="Unassembled WGS sequence"/>
</dbReference>
<protein>
    <submittedName>
        <fullName evidence="1">Uncharacterized protein</fullName>
    </submittedName>
</protein>
<gene>
    <name evidence="1" type="ORF">LMG7141_03840</name>
</gene>
<sequence length="91" mass="10316">MDSLKSSDAYVKAQALEVCLKDRELQTLAEYDVRLTQESDRSLWLEVNFRSLNLCKLVQGALSGRVVGCFEDGDLDDEVTLKEAFRIKTNN</sequence>
<comment type="caution">
    <text evidence="1">The sequence shown here is derived from an EMBL/GenBank/DDBJ whole genome shotgun (WGS) entry which is preliminary data.</text>
</comment>
<proteinExistence type="predicted"/>
<accession>A0ABN9J724</accession>
<dbReference type="EMBL" id="CATYWO010000008">
    <property type="protein sequence ID" value="CAJ0800559.1"/>
    <property type="molecule type" value="Genomic_DNA"/>
</dbReference>
<keyword evidence="2" id="KW-1185">Reference proteome</keyword>
<reference evidence="1 2" key="1">
    <citation type="submission" date="2023-07" db="EMBL/GenBank/DDBJ databases">
        <authorList>
            <person name="Peeters C."/>
        </authorList>
    </citation>
    <scope>NUCLEOTIDE SEQUENCE [LARGE SCALE GENOMIC DNA]</scope>
    <source>
        <strain evidence="1 2">LMG 7141</strain>
    </source>
</reference>
<name>A0ABN9J724_9RALS</name>
<evidence type="ECO:0000313" key="1">
    <source>
        <dbReference type="EMBL" id="CAJ0800559.1"/>
    </source>
</evidence>